<evidence type="ECO:0000256" key="3">
    <source>
        <dbReference type="ARBA" id="ARBA00022618"/>
    </source>
</evidence>
<keyword evidence="4" id="KW-0133">Cell shape</keyword>
<dbReference type="PIRSF" id="PIRSF029938">
    <property type="entry name" value="UCP029938"/>
    <property type="match status" value="1"/>
</dbReference>
<dbReference type="Pfam" id="PF05103">
    <property type="entry name" value="DivIVA"/>
    <property type="match status" value="1"/>
</dbReference>
<gene>
    <name evidence="8" type="ORF">DWY25_01565</name>
</gene>
<dbReference type="InterPro" id="IPR011229">
    <property type="entry name" value="Cell_cycle_GpsB"/>
</dbReference>
<evidence type="ECO:0000256" key="5">
    <source>
        <dbReference type="ARBA" id="ARBA00023054"/>
    </source>
</evidence>
<comment type="caution">
    <text evidence="8">The sequence shown here is derived from an EMBL/GenBank/DDBJ whole genome shotgun (WGS) entry which is preliminary data.</text>
</comment>
<evidence type="ECO:0000256" key="6">
    <source>
        <dbReference type="ARBA" id="ARBA00023306"/>
    </source>
</evidence>
<organism evidence="8 9">
    <name type="scientific">Holdemania filiformis</name>
    <dbReference type="NCBI Taxonomy" id="61171"/>
    <lineage>
        <taxon>Bacteria</taxon>
        <taxon>Bacillati</taxon>
        <taxon>Bacillota</taxon>
        <taxon>Erysipelotrichia</taxon>
        <taxon>Erysipelotrichales</taxon>
        <taxon>Erysipelotrichaceae</taxon>
        <taxon>Holdemania</taxon>
    </lineage>
</organism>
<evidence type="ECO:0000256" key="7">
    <source>
        <dbReference type="SAM" id="Coils"/>
    </source>
</evidence>
<dbReference type="Proteomes" id="UP000284178">
    <property type="component" value="Unassembled WGS sequence"/>
</dbReference>
<accession>A0A412G6T4</accession>
<comment type="subcellular location">
    <subcellularLocation>
        <location evidence="1">Cytoplasm</location>
    </subcellularLocation>
</comment>
<evidence type="ECO:0000256" key="2">
    <source>
        <dbReference type="ARBA" id="ARBA00022490"/>
    </source>
</evidence>
<proteinExistence type="predicted"/>
<dbReference type="GeneID" id="83014094"/>
<reference evidence="8 9" key="1">
    <citation type="submission" date="2018-08" db="EMBL/GenBank/DDBJ databases">
        <title>A genome reference for cultivated species of the human gut microbiota.</title>
        <authorList>
            <person name="Zou Y."/>
            <person name="Xue W."/>
            <person name="Luo G."/>
        </authorList>
    </citation>
    <scope>NUCLEOTIDE SEQUENCE [LARGE SCALE GENOMIC DNA]</scope>
    <source>
        <strain evidence="8 9">AF24-29</strain>
    </source>
</reference>
<evidence type="ECO:0000256" key="1">
    <source>
        <dbReference type="ARBA" id="ARBA00004496"/>
    </source>
</evidence>
<evidence type="ECO:0000313" key="8">
    <source>
        <dbReference type="EMBL" id="RGR77008.1"/>
    </source>
</evidence>
<keyword evidence="3" id="KW-0132">Cell division</keyword>
<keyword evidence="5 7" id="KW-0175">Coiled coil</keyword>
<dbReference type="GO" id="GO:0008360">
    <property type="term" value="P:regulation of cell shape"/>
    <property type="evidence" value="ECO:0007669"/>
    <property type="project" value="UniProtKB-KW"/>
</dbReference>
<keyword evidence="9" id="KW-1185">Reference proteome</keyword>
<keyword evidence="2" id="KW-0963">Cytoplasm</keyword>
<dbReference type="RefSeq" id="WP_072683558.1">
    <property type="nucleotide sequence ID" value="NZ_CABJCV010000001.1"/>
</dbReference>
<feature type="coiled-coil region" evidence="7">
    <location>
        <begin position="54"/>
        <end position="81"/>
    </location>
</feature>
<dbReference type="NCBIfam" id="TIGR03544">
    <property type="entry name" value="DivI1A_domain"/>
    <property type="match status" value="1"/>
</dbReference>
<dbReference type="GO" id="GO:0005737">
    <property type="term" value="C:cytoplasm"/>
    <property type="evidence" value="ECO:0007669"/>
    <property type="project" value="UniProtKB-SubCell"/>
</dbReference>
<protein>
    <submittedName>
        <fullName evidence="8">DivIVA domain-containing protein</fullName>
    </submittedName>
</protein>
<name>A0A412G6T4_9FIRM</name>
<dbReference type="InterPro" id="IPR019933">
    <property type="entry name" value="DivIVA_domain"/>
</dbReference>
<dbReference type="GO" id="GO:0051301">
    <property type="term" value="P:cell division"/>
    <property type="evidence" value="ECO:0007669"/>
    <property type="project" value="UniProtKB-KW"/>
</dbReference>
<dbReference type="EMBL" id="QRUP01000001">
    <property type="protein sequence ID" value="RGR77008.1"/>
    <property type="molecule type" value="Genomic_DNA"/>
</dbReference>
<evidence type="ECO:0000256" key="4">
    <source>
        <dbReference type="ARBA" id="ARBA00022960"/>
    </source>
</evidence>
<sequence>MENKLNLDPQTILDKEFHVDFKGYSPAEVDEFLDSVIQDYQIYERKIGELGEKLMAQERANASLKARIIELESRQKVMEEAGQNSFNQVDILKRLSRLEQEVYKNKQMD</sequence>
<dbReference type="AlphaFoldDB" id="A0A412G6T4"/>
<dbReference type="InterPro" id="IPR007793">
    <property type="entry name" value="DivIVA_fam"/>
</dbReference>
<evidence type="ECO:0000313" key="9">
    <source>
        <dbReference type="Proteomes" id="UP000284178"/>
    </source>
</evidence>
<keyword evidence="6" id="KW-0131">Cell cycle</keyword>
<dbReference type="Gene3D" id="6.10.250.660">
    <property type="match status" value="1"/>
</dbReference>